<evidence type="ECO:0000313" key="4">
    <source>
        <dbReference type="Proteomes" id="UP001241110"/>
    </source>
</evidence>
<name>A0AAE3QTP5_9BACT</name>
<dbReference type="SMART" id="SM00448">
    <property type="entry name" value="REC"/>
    <property type="match status" value="1"/>
</dbReference>
<dbReference type="AlphaFoldDB" id="A0AAE3QTP5"/>
<dbReference type="Proteomes" id="UP001241110">
    <property type="component" value="Unassembled WGS sequence"/>
</dbReference>
<dbReference type="InterPro" id="IPR011006">
    <property type="entry name" value="CheY-like_superfamily"/>
</dbReference>
<protein>
    <submittedName>
        <fullName evidence="3">Response regulator</fullName>
    </submittedName>
</protein>
<dbReference type="RefSeq" id="WP_313987585.1">
    <property type="nucleotide sequence ID" value="NZ_JASJOS010000019.1"/>
</dbReference>
<dbReference type="PANTHER" id="PTHR44520:SF2">
    <property type="entry name" value="RESPONSE REGULATOR RCP1"/>
    <property type="match status" value="1"/>
</dbReference>
<proteinExistence type="predicted"/>
<evidence type="ECO:0000259" key="2">
    <source>
        <dbReference type="PROSITE" id="PS50110"/>
    </source>
</evidence>
<organism evidence="3 4">
    <name type="scientific">Xanthocytophaga flava</name>
    <dbReference type="NCBI Taxonomy" id="3048013"/>
    <lineage>
        <taxon>Bacteria</taxon>
        <taxon>Pseudomonadati</taxon>
        <taxon>Bacteroidota</taxon>
        <taxon>Cytophagia</taxon>
        <taxon>Cytophagales</taxon>
        <taxon>Rhodocytophagaceae</taxon>
        <taxon>Xanthocytophaga</taxon>
    </lineage>
</organism>
<dbReference type="PROSITE" id="PS50110">
    <property type="entry name" value="RESPONSE_REGULATORY"/>
    <property type="match status" value="1"/>
</dbReference>
<dbReference type="CDD" id="cd17557">
    <property type="entry name" value="REC_Rcp-like"/>
    <property type="match status" value="1"/>
</dbReference>
<feature type="modified residue" description="4-aspartylphosphate" evidence="1">
    <location>
        <position position="71"/>
    </location>
</feature>
<reference evidence="3" key="1">
    <citation type="submission" date="2023-05" db="EMBL/GenBank/DDBJ databases">
        <authorList>
            <person name="Zhang X."/>
        </authorList>
    </citation>
    <scope>NUCLEOTIDE SEQUENCE</scope>
    <source>
        <strain evidence="3">YF14B1</strain>
    </source>
</reference>
<dbReference type="InterPro" id="IPR001789">
    <property type="entry name" value="Sig_transdc_resp-reg_receiver"/>
</dbReference>
<keyword evidence="1" id="KW-0597">Phosphoprotein</keyword>
<dbReference type="Pfam" id="PF00072">
    <property type="entry name" value="Response_reg"/>
    <property type="match status" value="1"/>
</dbReference>
<accession>A0AAE3QTP5</accession>
<evidence type="ECO:0000313" key="3">
    <source>
        <dbReference type="EMBL" id="MDJ1485265.1"/>
    </source>
</evidence>
<dbReference type="InterPro" id="IPR052893">
    <property type="entry name" value="TCS_response_regulator"/>
</dbReference>
<dbReference type="PANTHER" id="PTHR44520">
    <property type="entry name" value="RESPONSE REGULATOR RCP1-RELATED"/>
    <property type="match status" value="1"/>
</dbReference>
<comment type="caution">
    <text evidence="3">The sequence shown here is derived from an EMBL/GenBank/DDBJ whole genome shotgun (WGS) entry which is preliminary data.</text>
</comment>
<dbReference type="GO" id="GO:0000160">
    <property type="term" value="P:phosphorelay signal transduction system"/>
    <property type="evidence" value="ECO:0007669"/>
    <property type="project" value="InterPro"/>
</dbReference>
<feature type="domain" description="Response regulatory" evidence="2">
    <location>
        <begin position="10"/>
        <end position="138"/>
    </location>
</feature>
<gene>
    <name evidence="3" type="ORF">QNI16_32540</name>
</gene>
<sequence length="155" mass="17880">MSAKTNKSVTILIADDDEEDRMLLKDAFEESHLLNEIYFVDDGEELTDYLHRKGQYKNPLLSPRPGMILLDLNMPKKDGREALREIKANPELKTIPIIVLTTSRAEEDIIRSYDLGVNSFITKPVTFKSLIEVVQMLGRYWLEIVELPDTKQNKE</sequence>
<evidence type="ECO:0000256" key="1">
    <source>
        <dbReference type="PROSITE-ProRule" id="PRU00169"/>
    </source>
</evidence>
<dbReference type="EMBL" id="JASJOS010000019">
    <property type="protein sequence ID" value="MDJ1485265.1"/>
    <property type="molecule type" value="Genomic_DNA"/>
</dbReference>
<dbReference type="Gene3D" id="3.40.50.2300">
    <property type="match status" value="1"/>
</dbReference>
<dbReference type="SUPFAM" id="SSF52172">
    <property type="entry name" value="CheY-like"/>
    <property type="match status" value="1"/>
</dbReference>